<feature type="compositionally biased region" description="Polar residues" evidence="4">
    <location>
        <begin position="1"/>
        <end position="19"/>
    </location>
</feature>
<proteinExistence type="inferred from homology"/>
<comment type="pathway">
    <text evidence="1">Mycotoxin biosynthesis.</text>
</comment>
<evidence type="ECO:0000256" key="1">
    <source>
        <dbReference type="ARBA" id="ARBA00004685"/>
    </source>
</evidence>
<evidence type="ECO:0000256" key="5">
    <source>
        <dbReference type="SAM" id="Phobius"/>
    </source>
</evidence>
<dbReference type="OrthoDB" id="3687641at2759"/>
<dbReference type="PANTHER" id="PTHR33365:SF11">
    <property type="entry name" value="TAT PATHWAY SIGNAL SEQUENCE"/>
    <property type="match status" value="1"/>
</dbReference>
<dbReference type="EMBL" id="CAJVRM010000734">
    <property type="protein sequence ID" value="CAG8983725.1"/>
    <property type="molecule type" value="Genomic_DNA"/>
</dbReference>
<dbReference type="InterPro" id="IPR021765">
    <property type="entry name" value="UstYa-like"/>
</dbReference>
<dbReference type="AlphaFoldDB" id="A0A9N9M305"/>
<dbReference type="GO" id="GO:0016491">
    <property type="term" value="F:oxidoreductase activity"/>
    <property type="evidence" value="ECO:0007669"/>
    <property type="project" value="UniProtKB-KW"/>
</dbReference>
<protein>
    <submittedName>
        <fullName evidence="6">Uncharacterized protein</fullName>
    </submittedName>
</protein>
<evidence type="ECO:0000313" key="6">
    <source>
        <dbReference type="EMBL" id="CAG8983725.1"/>
    </source>
</evidence>
<reference evidence="6" key="1">
    <citation type="submission" date="2021-07" db="EMBL/GenBank/DDBJ databases">
        <authorList>
            <person name="Durling M."/>
        </authorList>
    </citation>
    <scope>NUCLEOTIDE SEQUENCE</scope>
</reference>
<comment type="caution">
    <text evidence="6">The sequence shown here is derived from an EMBL/GenBank/DDBJ whole genome shotgun (WGS) entry which is preliminary data.</text>
</comment>
<dbReference type="GO" id="GO:0043386">
    <property type="term" value="P:mycotoxin biosynthetic process"/>
    <property type="evidence" value="ECO:0007669"/>
    <property type="project" value="InterPro"/>
</dbReference>
<comment type="similarity">
    <text evidence="3">Belongs to the ustYa family.</text>
</comment>
<evidence type="ECO:0000256" key="4">
    <source>
        <dbReference type="SAM" id="MobiDB-lite"/>
    </source>
</evidence>
<keyword evidence="5" id="KW-0812">Transmembrane</keyword>
<dbReference type="Proteomes" id="UP000701801">
    <property type="component" value="Unassembled WGS sequence"/>
</dbReference>
<name>A0A9N9M305_9HELO</name>
<organism evidence="6 7">
    <name type="scientific">Hymenoscyphus albidus</name>
    <dbReference type="NCBI Taxonomy" id="595503"/>
    <lineage>
        <taxon>Eukaryota</taxon>
        <taxon>Fungi</taxon>
        <taxon>Dikarya</taxon>
        <taxon>Ascomycota</taxon>
        <taxon>Pezizomycotina</taxon>
        <taxon>Leotiomycetes</taxon>
        <taxon>Helotiales</taxon>
        <taxon>Helotiaceae</taxon>
        <taxon>Hymenoscyphus</taxon>
    </lineage>
</organism>
<evidence type="ECO:0000256" key="3">
    <source>
        <dbReference type="ARBA" id="ARBA00035112"/>
    </source>
</evidence>
<gene>
    <name evidence="6" type="ORF">HYALB_00006294</name>
</gene>
<dbReference type="PANTHER" id="PTHR33365">
    <property type="entry name" value="YALI0B05434P"/>
    <property type="match status" value="1"/>
</dbReference>
<feature type="region of interest" description="Disordered" evidence="4">
    <location>
        <begin position="1"/>
        <end position="29"/>
    </location>
</feature>
<accession>A0A9N9M305</accession>
<dbReference type="Pfam" id="PF11807">
    <property type="entry name" value="UstYa"/>
    <property type="match status" value="1"/>
</dbReference>
<feature type="transmembrane region" description="Helical" evidence="5">
    <location>
        <begin position="35"/>
        <end position="56"/>
    </location>
</feature>
<keyword evidence="5" id="KW-1133">Transmembrane helix</keyword>
<sequence length="282" mass="32399">MHKSTSYTSVPSNASVESIHSNRRRPSRSFRTVDPTTLCILFCLLAIVLISFTAGLKIGESWAKKYGSEEFDAMGKQRGDGLMSPQDIIGESEFPYFKVRRRVMRQELADDAYEYIVPQKEVMFKFPSGYEDTGEKGDRIWDEMMPLGAGFLRVPHPRLYAMPRSKKIENDTEEAEIYSVSMTHQLHCLTILRHVIIKYEKNDKSRFAGAGHEYHCLDYIRQAILCAGDTTLDHAEIEFTPDGRERRYGFNGANATHQCRDWDAIQRVLVEKRVDDKIGILF</sequence>
<keyword evidence="2" id="KW-0560">Oxidoreductase</keyword>
<keyword evidence="5" id="KW-0472">Membrane</keyword>
<keyword evidence="7" id="KW-1185">Reference proteome</keyword>
<evidence type="ECO:0000256" key="2">
    <source>
        <dbReference type="ARBA" id="ARBA00023002"/>
    </source>
</evidence>
<evidence type="ECO:0000313" key="7">
    <source>
        <dbReference type="Proteomes" id="UP000701801"/>
    </source>
</evidence>